<name>A0A7U0GBP3_9CAUD</name>
<gene>
    <name evidence="1" type="ORF">vBKpMFBKp24_028</name>
</gene>
<dbReference type="Proteomes" id="UP000596381">
    <property type="component" value="Segment"/>
</dbReference>
<organism evidence="1 2">
    <name type="scientific">Klebsiella phage vB_KpM_FBKp24</name>
    <dbReference type="NCBI Taxonomy" id="2801834"/>
    <lineage>
        <taxon>Viruses</taxon>
        <taxon>Duplodnaviria</taxon>
        <taxon>Heunggongvirae</taxon>
        <taxon>Uroviricota</taxon>
        <taxon>Caudoviricetes</taxon>
        <taxon>Chimalliviridae</taxon>
        <taxon>Maaswegvirus</taxon>
        <taxon>Maaswegvirus Kp24</taxon>
    </lineage>
</organism>
<keyword evidence="2" id="KW-1185">Reference proteome</keyword>
<reference evidence="1 2" key="1">
    <citation type="submission" date="2020-12" db="EMBL/GenBank/DDBJ databases">
        <title>Genomic characterization of four novel bacteriophages infecting Klebsiella pneumoniae.</title>
        <authorList>
            <person name="Estrada Bonilla B."/>
            <person name="Costa A.R."/>
            <person name="van Rossum T."/>
            <person name="Hagedoorn S."/>
            <person name="Wallinga H."/>
            <person name="Xiao M."/>
            <person name="Song W."/>
            <person name="Haas P.-J."/>
            <person name="Nobrega F.L."/>
            <person name="Brouns S.J.J."/>
        </authorList>
    </citation>
    <scope>NUCLEOTIDE SEQUENCE [LARGE SCALE GENOMIC DNA]</scope>
</reference>
<dbReference type="EMBL" id="MW394391">
    <property type="protein sequence ID" value="QQV92213.1"/>
    <property type="molecule type" value="Genomic_DNA"/>
</dbReference>
<protein>
    <submittedName>
        <fullName evidence="1">Uncharacterized protein</fullName>
    </submittedName>
</protein>
<evidence type="ECO:0000313" key="2">
    <source>
        <dbReference type="Proteomes" id="UP000596381"/>
    </source>
</evidence>
<evidence type="ECO:0000313" key="1">
    <source>
        <dbReference type="EMBL" id="QQV92213.1"/>
    </source>
</evidence>
<proteinExistence type="predicted"/>
<accession>A0A7U0GBP3</accession>
<sequence>MAKSRKKKPVKKPSYTKLHGYAYVNDIVKRSPKLLAQAADVVVRFDLLKQDQLSMGEILKGKEQIKIILEKAPNIRQMLDTLKEGFEKLIASPGKKDEEHFAALVGLGAEFVAAMTEDVIAPMAEIAEIVEKRTANKEPVNV</sequence>